<evidence type="ECO:0000256" key="1">
    <source>
        <dbReference type="SAM" id="MobiDB-lite"/>
    </source>
</evidence>
<feature type="transmembrane region" description="Helical" evidence="2">
    <location>
        <begin position="137"/>
        <end position="159"/>
    </location>
</feature>
<reference evidence="4" key="1">
    <citation type="submission" date="2022-11" db="UniProtKB">
        <authorList>
            <consortium name="WormBaseParasite"/>
        </authorList>
    </citation>
    <scope>IDENTIFICATION</scope>
</reference>
<evidence type="ECO:0000313" key="4">
    <source>
        <dbReference type="WBParaSite" id="nRc.2.0.1.t38364-RA"/>
    </source>
</evidence>
<keyword evidence="2" id="KW-0812">Transmembrane</keyword>
<accession>A0A915KHQ1</accession>
<keyword evidence="2" id="KW-1133">Transmembrane helix</keyword>
<dbReference type="Proteomes" id="UP000887565">
    <property type="component" value="Unplaced"/>
</dbReference>
<name>A0A915KHQ1_ROMCU</name>
<evidence type="ECO:0000256" key="2">
    <source>
        <dbReference type="SAM" id="Phobius"/>
    </source>
</evidence>
<organism evidence="3 4">
    <name type="scientific">Romanomermis culicivorax</name>
    <name type="common">Nematode worm</name>
    <dbReference type="NCBI Taxonomy" id="13658"/>
    <lineage>
        <taxon>Eukaryota</taxon>
        <taxon>Metazoa</taxon>
        <taxon>Ecdysozoa</taxon>
        <taxon>Nematoda</taxon>
        <taxon>Enoplea</taxon>
        <taxon>Dorylaimia</taxon>
        <taxon>Mermithida</taxon>
        <taxon>Mermithoidea</taxon>
        <taxon>Mermithidae</taxon>
        <taxon>Romanomermis</taxon>
    </lineage>
</organism>
<proteinExistence type="predicted"/>
<dbReference type="CDD" id="cd22823">
    <property type="entry name" value="Gal_Rha_Lectin"/>
    <property type="match status" value="1"/>
</dbReference>
<evidence type="ECO:0000313" key="3">
    <source>
        <dbReference type="Proteomes" id="UP000887565"/>
    </source>
</evidence>
<keyword evidence="3" id="KW-1185">Reference proteome</keyword>
<sequence length="241" mass="27305">MCFFLKKDNPDYYCTGDFCPGKLHQQLALFELNVCRDQHFAIKCPNHTKIHIQAAKYHYQSRKCGKIADLDDDQYSFDTPNSSCLFDSSQVSKICHNREECKVDVESLLTLEYQELCPIKNILSVFYFCKPNQKSKLFGFFALSSAAGLVFCAAAVTLYKLTATPPTSARVNNGHSHSDSRHHRTGDSRPDLIPLPRLPPKIIDPLTLNVDDFSTYEPARYATLRKSCSVPVRPCRTSTVR</sequence>
<feature type="region of interest" description="Disordered" evidence="1">
    <location>
        <begin position="169"/>
        <end position="196"/>
    </location>
</feature>
<keyword evidence="2" id="KW-0472">Membrane</keyword>
<dbReference type="AlphaFoldDB" id="A0A915KHQ1"/>
<protein>
    <submittedName>
        <fullName evidence="4">SUEL-type lectin domain-containing protein</fullName>
    </submittedName>
</protein>
<dbReference type="InterPro" id="IPR043159">
    <property type="entry name" value="Lectin_gal-bd_sf"/>
</dbReference>
<dbReference type="Gene3D" id="2.60.120.740">
    <property type="match status" value="1"/>
</dbReference>
<dbReference type="WBParaSite" id="nRc.2.0.1.t38364-RA">
    <property type="protein sequence ID" value="nRc.2.0.1.t38364-RA"/>
    <property type="gene ID" value="nRc.2.0.1.g38364"/>
</dbReference>